<gene>
    <name evidence="2" type="ORF">EZS28_030249</name>
</gene>
<dbReference type="AlphaFoldDB" id="A0A5J4UWT7"/>
<accession>A0A5J4UWT7</accession>
<proteinExistence type="predicted"/>
<name>A0A5J4UWT7_9EUKA</name>
<feature type="non-terminal residue" evidence="2">
    <location>
        <position position="273"/>
    </location>
</feature>
<dbReference type="InterPro" id="IPR011010">
    <property type="entry name" value="DNA_brk_join_enz"/>
</dbReference>
<organism evidence="2 3">
    <name type="scientific">Streblomastix strix</name>
    <dbReference type="NCBI Taxonomy" id="222440"/>
    <lineage>
        <taxon>Eukaryota</taxon>
        <taxon>Metamonada</taxon>
        <taxon>Preaxostyla</taxon>
        <taxon>Oxymonadida</taxon>
        <taxon>Streblomastigidae</taxon>
        <taxon>Streblomastix</taxon>
    </lineage>
</organism>
<evidence type="ECO:0000313" key="2">
    <source>
        <dbReference type="EMBL" id="KAA6374225.1"/>
    </source>
</evidence>
<feature type="region of interest" description="Disordered" evidence="1">
    <location>
        <begin position="193"/>
        <end position="218"/>
    </location>
</feature>
<dbReference type="GO" id="GO:0003677">
    <property type="term" value="F:DNA binding"/>
    <property type="evidence" value="ECO:0007669"/>
    <property type="project" value="InterPro"/>
</dbReference>
<dbReference type="Proteomes" id="UP000324800">
    <property type="component" value="Unassembled WGS sequence"/>
</dbReference>
<comment type="caution">
    <text evidence="2">The sequence shown here is derived from an EMBL/GenBank/DDBJ whole genome shotgun (WGS) entry which is preliminary data.</text>
</comment>
<protein>
    <recommendedName>
        <fullName evidence="4">Tyr recombinase domain-containing protein</fullName>
    </recommendedName>
</protein>
<dbReference type="SUPFAM" id="SSF56349">
    <property type="entry name" value="DNA breaking-rejoining enzymes"/>
    <property type="match status" value="1"/>
</dbReference>
<evidence type="ECO:0008006" key="4">
    <source>
        <dbReference type="Google" id="ProtNLM"/>
    </source>
</evidence>
<reference evidence="2 3" key="1">
    <citation type="submission" date="2019-03" db="EMBL/GenBank/DDBJ databases">
        <title>Single cell metagenomics reveals metabolic interactions within the superorganism composed of flagellate Streblomastix strix and complex community of Bacteroidetes bacteria on its surface.</title>
        <authorList>
            <person name="Treitli S.C."/>
            <person name="Kolisko M."/>
            <person name="Husnik F."/>
            <person name="Keeling P."/>
            <person name="Hampl V."/>
        </authorList>
    </citation>
    <scope>NUCLEOTIDE SEQUENCE [LARGE SCALE GENOMIC DNA]</scope>
    <source>
        <strain evidence="2">ST1C</strain>
    </source>
</reference>
<dbReference type="EMBL" id="SNRW01012137">
    <property type="protein sequence ID" value="KAA6374225.1"/>
    <property type="molecule type" value="Genomic_DNA"/>
</dbReference>
<evidence type="ECO:0000313" key="3">
    <source>
        <dbReference type="Proteomes" id="UP000324800"/>
    </source>
</evidence>
<sequence>MKLVLMIPEVMAWFAAHQMQTNKDLQIKLASLLLSVCFLRLTEISEVDINLSNFYFGNHAAILKLSPKITNTQKQYELERLSEHFHQEITTFSSLFWTKQWKPMSIAKILKFLILLIKKIGIDGFTAYSIKHASTTKLAAMGIQEREMNIFTFHGPDYKSARNYYVFAANRQVNGIAARLVTIDHGLENLDSTSTNVSQQKRKNEAPNGDIHTLSPQGGDSMLSPFGTSFLPLSHPGFLPNPSSELKVQTSNANTTTSPFQIIIIVEWEELRF</sequence>
<evidence type="ECO:0000256" key="1">
    <source>
        <dbReference type="SAM" id="MobiDB-lite"/>
    </source>
</evidence>